<comment type="subcellular location">
    <subcellularLocation>
        <location evidence="13">Cell membrane</location>
        <topology evidence="13">Single-pass membrane protein</topology>
    </subcellularLocation>
    <subcellularLocation>
        <location evidence="12">Endomembrane system</location>
        <topology evidence="12">Single-pass membrane protein</topology>
    </subcellularLocation>
</comment>
<evidence type="ECO:0000313" key="17">
    <source>
        <dbReference type="Proteomes" id="UP000004030"/>
    </source>
</evidence>
<dbReference type="GO" id="GO:0046933">
    <property type="term" value="F:proton-transporting ATP synthase activity, rotational mechanism"/>
    <property type="evidence" value="ECO:0007669"/>
    <property type="project" value="UniProtKB-UniRule"/>
</dbReference>
<dbReference type="KEGG" id="npn:JI59_20095"/>
<dbReference type="GO" id="GO:0046961">
    <property type="term" value="F:proton-transporting ATPase activity, rotational mechanism"/>
    <property type="evidence" value="ECO:0007669"/>
    <property type="project" value="TreeGrafter"/>
</dbReference>
<evidence type="ECO:0000256" key="15">
    <source>
        <dbReference type="SAM" id="Coils"/>
    </source>
</evidence>
<gene>
    <name evidence="13" type="primary">atpF</name>
    <name evidence="16" type="ORF">NSU_3791</name>
</gene>
<comment type="function">
    <text evidence="10 13">F(1)F(0) ATP synthase produces ATP from ADP in the presence of a proton or sodium gradient. F-type ATPases consist of two structural domains, F(1) containing the extramembraneous catalytic core and F(0) containing the membrane proton channel, linked together by a central stalk and a peripheral stalk. During catalysis, ATP synthesis in the catalytic domain of F(1) is coupled via a rotary mechanism of the central stalk subunits to proton translocation.</text>
</comment>
<comment type="subunit">
    <text evidence="13">F-type ATPases have 2 components, F(1) - the catalytic core - and F(0) - the membrane proton channel. F(1) has five subunits: alpha(3), beta(3), gamma(1), delta(1), epsilon(1). F(0) has three main subunits: a(1), b(2) and c(10-14). The alpha and beta chains form an alternating ring which encloses part of the gamma chain. F(1) is attached to F(0) by a central stalk formed by the gamma and epsilon chains, while a peripheral stalk is formed by the delta and b chains.</text>
</comment>
<sequence>MHLDWWTLGLQTVNLLVLLWLLGRFLFQPMARIVAQRQQAAAKLLGDAEAERAKAAEALAGTQRERGALESQKRQLIKEAQAEAEATRTAIVEAARKEAHRIEEDAKNASTHLRAQAAEQVEHDASRLATEIAARLLQGPAKQIPLTGFLGGFENALASLPAEVRERIGLQGKPLTVSLSRTPSPDDREALLAALTRALGREVEFDTVVDPELIGGLALETDMAAIENSLRSDLSHVLDGLDDHDRH</sequence>
<keyword evidence="3 13" id="KW-0138">CF(0)</keyword>
<feature type="coiled-coil region" evidence="15">
    <location>
        <begin position="45"/>
        <end position="112"/>
    </location>
</feature>
<keyword evidence="6 13" id="KW-1133">Transmembrane helix</keyword>
<evidence type="ECO:0000256" key="11">
    <source>
        <dbReference type="ARBA" id="ARBA00025614"/>
    </source>
</evidence>
<keyword evidence="4 13" id="KW-0812">Transmembrane</keyword>
<dbReference type="PATRIC" id="fig|1088721.3.peg.3735"/>
<keyword evidence="17" id="KW-1185">Reference proteome</keyword>
<evidence type="ECO:0000256" key="6">
    <source>
        <dbReference type="ARBA" id="ARBA00022989"/>
    </source>
</evidence>
<dbReference type="HAMAP" id="MF_01398">
    <property type="entry name" value="ATP_synth_b_bprime"/>
    <property type="match status" value="1"/>
</dbReference>
<evidence type="ECO:0000256" key="2">
    <source>
        <dbReference type="ARBA" id="ARBA00022448"/>
    </source>
</evidence>
<keyword evidence="7 13" id="KW-0406">Ion transport</keyword>
<dbReference type="eggNOG" id="COG0712">
    <property type="taxonomic scope" value="Bacteria"/>
</dbReference>
<dbReference type="PANTHER" id="PTHR33445">
    <property type="entry name" value="ATP SYNTHASE SUBUNIT B', CHLOROPLASTIC"/>
    <property type="match status" value="1"/>
</dbReference>
<keyword evidence="2 13" id="KW-0813">Transport</keyword>
<dbReference type="InterPro" id="IPR050059">
    <property type="entry name" value="ATP_synthase_B_chain"/>
</dbReference>
<name>G6EHH0_9SPHN</name>
<dbReference type="CDD" id="cd06503">
    <property type="entry name" value="ATP-synt_Fo_b"/>
    <property type="match status" value="1"/>
</dbReference>
<comment type="similarity">
    <text evidence="1 13 14">Belongs to the ATPase B chain family.</text>
</comment>
<evidence type="ECO:0000256" key="3">
    <source>
        <dbReference type="ARBA" id="ARBA00022547"/>
    </source>
</evidence>
<dbReference type="GO" id="GO:0045259">
    <property type="term" value="C:proton-transporting ATP synthase complex"/>
    <property type="evidence" value="ECO:0007669"/>
    <property type="project" value="UniProtKB-KW"/>
</dbReference>
<protein>
    <recommendedName>
        <fullName evidence="13">ATP synthase subunit b</fullName>
    </recommendedName>
    <alternativeName>
        <fullName evidence="13">ATP synthase F(0) sector subunit b</fullName>
    </alternativeName>
    <alternativeName>
        <fullName evidence="13">ATPase subunit I</fullName>
    </alternativeName>
    <alternativeName>
        <fullName evidence="13">F-type ATPase subunit b</fullName>
        <shortName evidence="13">F-ATPase subunit b</shortName>
    </alternativeName>
</protein>
<dbReference type="AlphaFoldDB" id="G6EHH0"/>
<evidence type="ECO:0000256" key="4">
    <source>
        <dbReference type="ARBA" id="ARBA00022692"/>
    </source>
</evidence>
<keyword evidence="13" id="KW-1003">Cell membrane</keyword>
<dbReference type="RefSeq" id="WP_007014699.1">
    <property type="nucleotide sequence ID" value="NZ_AGFM01000058.1"/>
</dbReference>
<dbReference type="Pfam" id="PF00213">
    <property type="entry name" value="OSCP"/>
    <property type="match status" value="1"/>
</dbReference>
<evidence type="ECO:0000256" key="8">
    <source>
        <dbReference type="ARBA" id="ARBA00023136"/>
    </source>
</evidence>
<dbReference type="eggNOG" id="COG0711">
    <property type="taxonomic scope" value="Bacteria"/>
</dbReference>
<evidence type="ECO:0000256" key="1">
    <source>
        <dbReference type="ARBA" id="ARBA00005513"/>
    </source>
</evidence>
<proteinExistence type="inferred from homology"/>
<evidence type="ECO:0000256" key="7">
    <source>
        <dbReference type="ARBA" id="ARBA00023065"/>
    </source>
</evidence>
<dbReference type="InterPro" id="IPR000711">
    <property type="entry name" value="ATPase_OSCP/dsu"/>
</dbReference>
<keyword evidence="9 13" id="KW-0066">ATP synthesis</keyword>
<accession>G6EHH0</accession>
<keyword evidence="15" id="KW-0175">Coiled coil</keyword>
<evidence type="ECO:0000313" key="16">
    <source>
        <dbReference type="EMBL" id="EHJ59459.1"/>
    </source>
</evidence>
<evidence type="ECO:0000256" key="13">
    <source>
        <dbReference type="HAMAP-Rule" id="MF_01398"/>
    </source>
</evidence>
<keyword evidence="8 13" id="KW-0472">Membrane</keyword>
<evidence type="ECO:0000256" key="5">
    <source>
        <dbReference type="ARBA" id="ARBA00022781"/>
    </source>
</evidence>
<reference evidence="16 17" key="1">
    <citation type="journal article" date="2012" name="J. Bacteriol.">
        <title>Genome sequence of benzo(a)pyrene-degrading bacterium Novosphingobium pentaromativorans US6-1.</title>
        <authorList>
            <person name="Luo Y.R."/>
            <person name="Kang S.G."/>
            <person name="Kim S.J."/>
            <person name="Kim M.R."/>
            <person name="Li N."/>
            <person name="Lee J.H."/>
            <person name="Kwon K.K."/>
        </authorList>
    </citation>
    <scope>NUCLEOTIDE SEQUENCE [LARGE SCALE GENOMIC DNA]</scope>
    <source>
        <strain evidence="16 17">US6-1</strain>
    </source>
</reference>
<dbReference type="InterPro" id="IPR002146">
    <property type="entry name" value="ATP_synth_b/b'su_bac/chlpt"/>
</dbReference>
<evidence type="ECO:0000256" key="9">
    <source>
        <dbReference type="ARBA" id="ARBA00023310"/>
    </source>
</evidence>
<feature type="transmembrane region" description="Helical" evidence="13">
    <location>
        <begin position="6"/>
        <end position="27"/>
    </location>
</feature>
<evidence type="ECO:0000256" key="10">
    <source>
        <dbReference type="ARBA" id="ARBA00025198"/>
    </source>
</evidence>
<dbReference type="PANTHER" id="PTHR33445:SF2">
    <property type="entry name" value="ATP SYNTHASE SUBUNIT B', CHLOROPLASTIC"/>
    <property type="match status" value="1"/>
</dbReference>
<evidence type="ECO:0000256" key="14">
    <source>
        <dbReference type="RuleBase" id="RU003848"/>
    </source>
</evidence>
<dbReference type="EMBL" id="AGFM01000058">
    <property type="protein sequence ID" value="EHJ59459.1"/>
    <property type="molecule type" value="Genomic_DNA"/>
</dbReference>
<organism evidence="16 17">
    <name type="scientific">Novosphingobium pentaromativorans US6-1</name>
    <dbReference type="NCBI Taxonomy" id="1088721"/>
    <lineage>
        <taxon>Bacteria</taxon>
        <taxon>Pseudomonadati</taxon>
        <taxon>Pseudomonadota</taxon>
        <taxon>Alphaproteobacteria</taxon>
        <taxon>Sphingomonadales</taxon>
        <taxon>Sphingomonadaceae</taxon>
        <taxon>Novosphingobium</taxon>
    </lineage>
</organism>
<dbReference type="OrthoDB" id="466272at2"/>
<dbReference type="GO" id="GO:0012505">
    <property type="term" value="C:endomembrane system"/>
    <property type="evidence" value="ECO:0007669"/>
    <property type="project" value="UniProtKB-SubCell"/>
</dbReference>
<evidence type="ECO:0000256" key="12">
    <source>
        <dbReference type="ARBA" id="ARBA00037847"/>
    </source>
</evidence>
<comment type="function">
    <text evidence="11">Component of the F(0) channel, it forms part of the peripheral stalk, linking F(1) to F(0). The b'-subunit is a diverged and duplicated form of b found in plants and photosynthetic bacteria.</text>
</comment>
<dbReference type="GO" id="GO:0005886">
    <property type="term" value="C:plasma membrane"/>
    <property type="evidence" value="ECO:0007669"/>
    <property type="project" value="UniProtKB-SubCell"/>
</dbReference>
<dbReference type="Proteomes" id="UP000004030">
    <property type="component" value="Unassembled WGS sequence"/>
</dbReference>
<dbReference type="Pfam" id="PF00430">
    <property type="entry name" value="ATP-synt_B"/>
    <property type="match status" value="1"/>
</dbReference>
<keyword evidence="5 13" id="KW-0375">Hydrogen ion transport</keyword>
<comment type="caution">
    <text evidence="16">The sequence shown here is derived from an EMBL/GenBank/DDBJ whole genome shotgun (WGS) entry which is preliminary data.</text>
</comment>